<dbReference type="PANTHER" id="PTHR35124">
    <property type="entry name" value="CYTOCHROME P450 FAMILY PROTEIN"/>
    <property type="match status" value="1"/>
</dbReference>
<feature type="transmembrane region" description="Helical" evidence="2">
    <location>
        <begin position="887"/>
        <end position="908"/>
    </location>
</feature>
<feature type="transmembrane region" description="Helical" evidence="2">
    <location>
        <begin position="735"/>
        <end position="754"/>
    </location>
</feature>
<dbReference type="Pfam" id="PF09335">
    <property type="entry name" value="VTT_dom"/>
    <property type="match status" value="1"/>
</dbReference>
<sequence>MHSNSMPEKVALSSSPKKWVLSGPMHQWRFGVLTALVFMGVVVVWSIDGCTIDNFVQVWNLKQDRFVAVRANATVDAAQIQLNLTVNTSSVQDLPTQREKPQLNDVKNFTSNDSPSLNLTHLNQTSVASSISKNSSKVAQQNPLQQKPSGALPNRSESPVSESLKWVSVDLEPNLSTNLLARWLAPGGEPCRDSRTVEIAIHGLHGGKLMELSAGDIHEFHFQALGESGNPRCVGGDYFETDLSGESWKSRPVVKDFGNGTYSLSLQVHPDFVGDYNLTVILLFRHFEGLKFSPVRFVYDRELRHIPIRFFRSKAQLPEIKVCQKSDFNRDIWSGRWTRHGKNDDCQISADGRYRCLARDFPCRNPWCYGSLGSIESNGWVYSSHCSFRMFSADSAWNCLKNRWIFFWGDSNHVDTIRNMLNFVLDLPDIKAVPRRFDLNFSNPKDPSQSVRITSIFNGHWNDTLNYQGLDSLKDEGFRNLVKKYFSEDTVPDTVIMNSGLHDGVHFSNIRAFIKSANSAASFWKEVMESIRRRGLVVPQIFYRTTVATGGYARSLAFNPSKMEAFNGVLLDKLRQAGVVSRVIDNFDMTFPWHFDNRCNDGVHYGRAPLKMKWRDGQIGHQYFVDLIISGNSSHCYRVGMVSSCKAWRDNLPGGLRARLSLKQANSDFGDDDEECRPWRRRLSMAFTWGSALRITLLILLVAAVVTACFTLPVEKILKDFLTWVDQDLGPWGPLVLAVAYIPLTILAVPASVLTLGGGYLFGLPVGFVADSIGATIGAGAAFLLGRTIGKPFVISKLKDYPQFRSVALAIQRSGFKIVLLLRLVPLLPFNMLNYLLSVTPVPLLEYMLASWIGMMPITLALVYVGTTLKDLSDVTHGWNEFSKTRWAFLIFGLVVSVILMVCVTKVAKAALDKALAENEDIDAILGSPELPIMAEQPVDLNQPLIIKIEGNDDSHEK</sequence>
<reference evidence="4 5" key="1">
    <citation type="submission" date="2024-05" db="EMBL/GenBank/DDBJ databases">
        <title>Haplotype-resolved chromosome-level genome assembly of Huyou (Citrus changshanensis).</title>
        <authorList>
            <person name="Miao C."/>
            <person name="Chen W."/>
            <person name="Wu Y."/>
            <person name="Wang L."/>
            <person name="Zhao S."/>
            <person name="Grierson D."/>
            <person name="Xu C."/>
            <person name="Chen K."/>
        </authorList>
    </citation>
    <scope>NUCLEOTIDE SEQUENCE [LARGE SCALE GENOMIC DNA]</scope>
    <source>
        <strain evidence="4">01-14</strain>
        <tissue evidence="4">Leaf</tissue>
    </source>
</reference>
<evidence type="ECO:0000313" key="4">
    <source>
        <dbReference type="EMBL" id="KAK9182512.1"/>
    </source>
</evidence>
<keyword evidence="2" id="KW-0812">Transmembrane</keyword>
<evidence type="ECO:0000313" key="5">
    <source>
        <dbReference type="Proteomes" id="UP001428341"/>
    </source>
</evidence>
<comment type="caution">
    <text evidence="4">The sequence shown here is derived from an EMBL/GenBank/DDBJ whole genome shotgun (WGS) entry which is preliminary data.</text>
</comment>
<evidence type="ECO:0000259" key="3">
    <source>
        <dbReference type="Pfam" id="PF09335"/>
    </source>
</evidence>
<feature type="domain" description="VTT" evidence="3">
    <location>
        <begin position="749"/>
        <end position="867"/>
    </location>
</feature>
<dbReference type="InterPro" id="IPR013783">
    <property type="entry name" value="Ig-like_fold"/>
</dbReference>
<dbReference type="EMBL" id="JBCGBO010000024">
    <property type="protein sequence ID" value="KAK9182512.1"/>
    <property type="molecule type" value="Genomic_DNA"/>
</dbReference>
<keyword evidence="2" id="KW-1133">Transmembrane helix</keyword>
<protein>
    <recommendedName>
        <fullName evidence="3">VTT domain-containing protein</fullName>
    </recommendedName>
</protein>
<dbReference type="Gene3D" id="2.60.40.10">
    <property type="entry name" value="Immunoglobulins"/>
    <property type="match status" value="1"/>
</dbReference>
<keyword evidence="5" id="KW-1185">Reference proteome</keyword>
<dbReference type="InterPro" id="IPR032816">
    <property type="entry name" value="VTT_dom"/>
</dbReference>
<dbReference type="AlphaFoldDB" id="A0AAP0QGV7"/>
<dbReference type="Proteomes" id="UP001428341">
    <property type="component" value="Unassembled WGS sequence"/>
</dbReference>
<feature type="region of interest" description="Disordered" evidence="1">
    <location>
        <begin position="130"/>
        <end position="158"/>
    </location>
</feature>
<gene>
    <name evidence="4" type="ORF">WN944_025657</name>
</gene>
<organism evidence="4 5">
    <name type="scientific">Citrus x changshan-huyou</name>
    <dbReference type="NCBI Taxonomy" id="2935761"/>
    <lineage>
        <taxon>Eukaryota</taxon>
        <taxon>Viridiplantae</taxon>
        <taxon>Streptophyta</taxon>
        <taxon>Embryophyta</taxon>
        <taxon>Tracheophyta</taxon>
        <taxon>Spermatophyta</taxon>
        <taxon>Magnoliopsida</taxon>
        <taxon>eudicotyledons</taxon>
        <taxon>Gunneridae</taxon>
        <taxon>Pentapetalae</taxon>
        <taxon>rosids</taxon>
        <taxon>malvids</taxon>
        <taxon>Sapindales</taxon>
        <taxon>Rutaceae</taxon>
        <taxon>Aurantioideae</taxon>
        <taxon>Citrus</taxon>
    </lineage>
</organism>
<dbReference type="PANTHER" id="PTHR35124:SF1">
    <property type="entry name" value="CYTOCHROME P450 FAMILY PROTEIN"/>
    <property type="match status" value="1"/>
</dbReference>
<feature type="transmembrane region" description="Helical" evidence="2">
    <location>
        <begin position="692"/>
        <end position="714"/>
    </location>
</feature>
<evidence type="ECO:0000256" key="2">
    <source>
        <dbReference type="SAM" id="Phobius"/>
    </source>
</evidence>
<feature type="transmembrane region" description="Helical" evidence="2">
    <location>
        <begin position="847"/>
        <end position="866"/>
    </location>
</feature>
<name>A0AAP0QGV7_9ROSI</name>
<feature type="transmembrane region" description="Helical" evidence="2">
    <location>
        <begin position="760"/>
        <end position="786"/>
    </location>
</feature>
<proteinExistence type="predicted"/>
<keyword evidence="2" id="KW-0472">Membrane</keyword>
<evidence type="ECO:0000256" key="1">
    <source>
        <dbReference type="SAM" id="MobiDB-lite"/>
    </source>
</evidence>
<accession>A0AAP0QGV7</accession>
<feature type="transmembrane region" description="Helical" evidence="2">
    <location>
        <begin position="28"/>
        <end position="47"/>
    </location>
</feature>
<feature type="compositionally biased region" description="Low complexity" evidence="1">
    <location>
        <begin position="130"/>
        <end position="139"/>
    </location>
</feature>